<dbReference type="CDD" id="cd05402">
    <property type="entry name" value="NT_PAP_TUTase"/>
    <property type="match status" value="1"/>
</dbReference>
<dbReference type="Gene3D" id="3.30.460.10">
    <property type="entry name" value="Beta Polymerase, domain 2"/>
    <property type="match status" value="1"/>
</dbReference>
<dbReference type="Proteomes" id="UP001152561">
    <property type="component" value="Unassembled WGS sequence"/>
</dbReference>
<feature type="compositionally biased region" description="Pro residues" evidence="1">
    <location>
        <begin position="1"/>
        <end position="34"/>
    </location>
</feature>
<reference evidence="4" key="1">
    <citation type="journal article" date="2023" name="Proc. Natl. Acad. Sci. U.S.A.">
        <title>Genomic and structural basis for evolution of tropane alkaloid biosynthesis.</title>
        <authorList>
            <person name="Wanga Y.-J."/>
            <person name="Taina T."/>
            <person name="Yua J.-Y."/>
            <person name="Lia J."/>
            <person name="Xua B."/>
            <person name="Chenc J."/>
            <person name="D'Auriad J.C."/>
            <person name="Huanga J.-P."/>
            <person name="Huanga S.-X."/>
        </authorList>
    </citation>
    <scope>NUCLEOTIDE SEQUENCE [LARGE SCALE GENOMIC DNA]</scope>
    <source>
        <strain evidence="4">cv. KIB-2019</strain>
    </source>
</reference>
<dbReference type="GO" id="GO:0031123">
    <property type="term" value="P:RNA 3'-end processing"/>
    <property type="evidence" value="ECO:0007669"/>
    <property type="project" value="TreeGrafter"/>
</dbReference>
<dbReference type="InterPro" id="IPR054708">
    <property type="entry name" value="MTPAP-like_central"/>
</dbReference>
<dbReference type="SUPFAM" id="SSF81631">
    <property type="entry name" value="PAP/OAS1 substrate-binding domain"/>
    <property type="match status" value="1"/>
</dbReference>
<name>A0A9Q1LHF6_9SOLA</name>
<dbReference type="SUPFAM" id="SSF81301">
    <property type="entry name" value="Nucleotidyltransferase"/>
    <property type="match status" value="1"/>
</dbReference>
<dbReference type="EMBL" id="JAJAGQ010000018">
    <property type="protein sequence ID" value="KAJ8535460.1"/>
    <property type="molecule type" value="Genomic_DNA"/>
</dbReference>
<dbReference type="GO" id="GO:0050265">
    <property type="term" value="F:RNA uridylyltransferase activity"/>
    <property type="evidence" value="ECO:0007669"/>
    <property type="project" value="TreeGrafter"/>
</dbReference>
<sequence length="536" mass="59760">MNAPPLSTPPPVSAPSPTTRPLPPAIPPPSPPPSAATLVPVVTPAANFREDWHKEERDREIRDGGKRRLGQREDEEERREVVNYFQGEFNISSSEDWSMRFQLLHELRAVVESIEILRGATVEPYGSFVSNLFTRWGDLDISIELPNGSYISSPGKKLKLSLLGAVLKALRAKGGCRNLQFITNARVPILKFQGNYNISCDISINNLSGQMKSKILYWINMIDGRFRDMVLLVKEWAKAHNINDSKTGTLNSYSLSLLVVFHFQTCVPAILPPLKEIYPGNMVDDLTGIRASAEKFIEETCAMNINQLISNKSRAINKSSVSQLFISFIAKFCDISSKASAQAISPFTGQWEDIESNMRWLPKTYTIFVEDPFEQPVNSARSVSSKQLTRIEEAFRRTHFMLISSNQNQNEVISIIVRPHVSKFMGTPRNQNNYSRNGLGPQVQARRAIKPPLQAQHQLQAQSYKATISSTASASGAESYTATTTSTTSVSGHGAIQPPVQAHQLQDKKVNRNLNSTQAIRDQTQPVWRPKSDIGV</sequence>
<evidence type="ECO:0000313" key="3">
    <source>
        <dbReference type="EMBL" id="KAJ8535460.1"/>
    </source>
</evidence>
<feature type="compositionally biased region" description="Polar residues" evidence="1">
    <location>
        <begin position="517"/>
        <end position="526"/>
    </location>
</feature>
<dbReference type="InterPro" id="IPR043519">
    <property type="entry name" value="NT_sf"/>
</dbReference>
<dbReference type="OrthoDB" id="2274644at2759"/>
<dbReference type="Gene3D" id="1.10.1410.10">
    <property type="match status" value="1"/>
</dbReference>
<feature type="region of interest" description="Disordered" evidence="1">
    <location>
        <begin position="517"/>
        <end position="536"/>
    </location>
</feature>
<accession>A0A9Q1LHF6</accession>
<feature type="region of interest" description="Disordered" evidence="1">
    <location>
        <begin position="1"/>
        <end position="76"/>
    </location>
</feature>
<dbReference type="PANTHER" id="PTHR12271">
    <property type="entry name" value="POLY A POLYMERASE CID PAP -RELATED"/>
    <property type="match status" value="1"/>
</dbReference>
<proteinExistence type="predicted"/>
<evidence type="ECO:0000313" key="4">
    <source>
        <dbReference type="Proteomes" id="UP001152561"/>
    </source>
</evidence>
<feature type="compositionally biased region" description="Low complexity" evidence="1">
    <location>
        <begin position="35"/>
        <end position="46"/>
    </location>
</feature>
<feature type="domain" description="Poly(A) RNA polymerase mitochondrial-like central palm" evidence="2">
    <location>
        <begin position="93"/>
        <end position="218"/>
    </location>
</feature>
<keyword evidence="4" id="KW-1185">Reference proteome</keyword>
<organism evidence="3 4">
    <name type="scientific">Anisodus acutangulus</name>
    <dbReference type="NCBI Taxonomy" id="402998"/>
    <lineage>
        <taxon>Eukaryota</taxon>
        <taxon>Viridiplantae</taxon>
        <taxon>Streptophyta</taxon>
        <taxon>Embryophyta</taxon>
        <taxon>Tracheophyta</taxon>
        <taxon>Spermatophyta</taxon>
        <taxon>Magnoliopsida</taxon>
        <taxon>eudicotyledons</taxon>
        <taxon>Gunneridae</taxon>
        <taxon>Pentapetalae</taxon>
        <taxon>asterids</taxon>
        <taxon>lamiids</taxon>
        <taxon>Solanales</taxon>
        <taxon>Solanaceae</taxon>
        <taxon>Solanoideae</taxon>
        <taxon>Hyoscyameae</taxon>
        <taxon>Anisodus</taxon>
    </lineage>
</organism>
<dbReference type="Pfam" id="PF22600">
    <property type="entry name" value="MTPAP-like_central"/>
    <property type="match status" value="1"/>
</dbReference>
<evidence type="ECO:0000259" key="2">
    <source>
        <dbReference type="Pfam" id="PF22600"/>
    </source>
</evidence>
<protein>
    <recommendedName>
        <fullName evidence="2">Poly(A) RNA polymerase mitochondrial-like central palm domain-containing protein</fullName>
    </recommendedName>
</protein>
<evidence type="ECO:0000256" key="1">
    <source>
        <dbReference type="SAM" id="MobiDB-lite"/>
    </source>
</evidence>
<comment type="caution">
    <text evidence="3">The sequence shown here is derived from an EMBL/GenBank/DDBJ whole genome shotgun (WGS) entry which is preliminary data.</text>
</comment>
<gene>
    <name evidence="3" type="ORF">K7X08_023180</name>
</gene>
<dbReference type="AlphaFoldDB" id="A0A9Q1LHF6"/>
<dbReference type="PANTHER" id="PTHR12271:SF123">
    <property type="entry name" value="PROTEIN HESO1"/>
    <property type="match status" value="1"/>
</dbReference>
<feature type="compositionally biased region" description="Basic and acidic residues" evidence="1">
    <location>
        <begin position="48"/>
        <end position="72"/>
    </location>
</feature>